<proteinExistence type="predicted"/>
<evidence type="ECO:0000313" key="2">
    <source>
        <dbReference type="Proteomes" id="UP001235712"/>
    </source>
</evidence>
<accession>A0ABT9P6X2</accession>
<comment type="caution">
    <text evidence="1">The sequence shown here is derived from an EMBL/GenBank/DDBJ whole genome shotgun (WGS) entry which is preliminary data.</text>
</comment>
<reference evidence="1 2" key="1">
    <citation type="submission" date="2023-07" db="EMBL/GenBank/DDBJ databases">
        <title>Sequencing the genomes of 1000 actinobacteria strains.</title>
        <authorList>
            <person name="Klenk H.-P."/>
        </authorList>
    </citation>
    <scope>NUCLEOTIDE SEQUENCE [LARGE SCALE GENOMIC DNA]</scope>
    <source>
        <strain evidence="1 2">DSM 44388</strain>
    </source>
</reference>
<gene>
    <name evidence="1" type="ORF">J2S57_004209</name>
</gene>
<evidence type="ECO:0000313" key="1">
    <source>
        <dbReference type="EMBL" id="MDP9828460.1"/>
    </source>
</evidence>
<dbReference type="RefSeq" id="WP_307245663.1">
    <property type="nucleotide sequence ID" value="NZ_JAUSQZ010000001.1"/>
</dbReference>
<keyword evidence="2" id="KW-1185">Reference proteome</keyword>
<dbReference type="EMBL" id="JAUSQZ010000001">
    <property type="protein sequence ID" value="MDP9828460.1"/>
    <property type="molecule type" value="Genomic_DNA"/>
</dbReference>
<name>A0ABT9P6X2_9ACTN</name>
<dbReference type="Proteomes" id="UP001235712">
    <property type="component" value="Unassembled WGS sequence"/>
</dbReference>
<organism evidence="1 2">
    <name type="scientific">Kineosporia succinea</name>
    <dbReference type="NCBI Taxonomy" id="84632"/>
    <lineage>
        <taxon>Bacteria</taxon>
        <taxon>Bacillati</taxon>
        <taxon>Actinomycetota</taxon>
        <taxon>Actinomycetes</taxon>
        <taxon>Kineosporiales</taxon>
        <taxon>Kineosporiaceae</taxon>
        <taxon>Kineosporia</taxon>
    </lineage>
</organism>
<sequence>MEPALHLPYAMGGEVAQLVGGMADLATDPRAVMPVLVDRAIEVMETAVRFTQLYPGELPRPDDHEQEDRTLERLAGAADDLGLDERDIQMLTQAWYSGNAWIQPVLFLCQRADVRTHLPQRERLTAAVGAVREIFGSAEWLFKLLVVLDDEPLIVLDRGFAGTGRGYRVRIGGIGDNFQLLTLLAAALIGDPAEGLLPGRAPSVVEVAAAGTGEDLQPDGGIRGSWNMVDANGEWIWNEGTPADIPCLDGVRVVVLEPEPYTRTWNTGRQYPLMAPLLRVEGLLPEDDVVAWLAKVK</sequence>
<protein>
    <submittedName>
        <fullName evidence="1">Uncharacterized protein</fullName>
    </submittedName>
</protein>